<name>A0A0C9XKP9_9AGAR</name>
<accession>A0A0C9XKP9</accession>
<keyword evidence="2" id="KW-1185">Reference proteome</keyword>
<dbReference type="Proteomes" id="UP000054477">
    <property type="component" value="Unassembled WGS sequence"/>
</dbReference>
<evidence type="ECO:0000313" key="1">
    <source>
        <dbReference type="EMBL" id="KIK02074.1"/>
    </source>
</evidence>
<sequence length="78" mass="8932">MTFFNLIEVELGFHKTCPLCDTRLQCLYPLQQSTYLVVSYNEDNTKLLLTLFLFLEVFANVHAALQVSPSANLDLCFL</sequence>
<proteinExistence type="predicted"/>
<reference evidence="1 2" key="1">
    <citation type="submission" date="2014-04" db="EMBL/GenBank/DDBJ databases">
        <authorList>
            <consortium name="DOE Joint Genome Institute"/>
            <person name="Kuo A."/>
            <person name="Kohler A."/>
            <person name="Nagy L.G."/>
            <person name="Floudas D."/>
            <person name="Copeland A."/>
            <person name="Barry K.W."/>
            <person name="Cichocki N."/>
            <person name="Veneault-Fourrey C."/>
            <person name="LaButti K."/>
            <person name="Lindquist E.A."/>
            <person name="Lipzen A."/>
            <person name="Lundell T."/>
            <person name="Morin E."/>
            <person name="Murat C."/>
            <person name="Sun H."/>
            <person name="Tunlid A."/>
            <person name="Henrissat B."/>
            <person name="Grigoriev I.V."/>
            <person name="Hibbett D.S."/>
            <person name="Martin F."/>
            <person name="Nordberg H.P."/>
            <person name="Cantor M.N."/>
            <person name="Hua S.X."/>
        </authorList>
    </citation>
    <scope>NUCLEOTIDE SEQUENCE [LARGE SCALE GENOMIC DNA]</scope>
    <source>
        <strain evidence="1 2">LaAM-08-1</strain>
    </source>
</reference>
<evidence type="ECO:0000313" key="2">
    <source>
        <dbReference type="Proteomes" id="UP000054477"/>
    </source>
</evidence>
<organism evidence="1 2">
    <name type="scientific">Laccaria amethystina LaAM-08-1</name>
    <dbReference type="NCBI Taxonomy" id="1095629"/>
    <lineage>
        <taxon>Eukaryota</taxon>
        <taxon>Fungi</taxon>
        <taxon>Dikarya</taxon>
        <taxon>Basidiomycota</taxon>
        <taxon>Agaricomycotina</taxon>
        <taxon>Agaricomycetes</taxon>
        <taxon>Agaricomycetidae</taxon>
        <taxon>Agaricales</taxon>
        <taxon>Agaricineae</taxon>
        <taxon>Hydnangiaceae</taxon>
        <taxon>Laccaria</taxon>
    </lineage>
</organism>
<dbReference type="AlphaFoldDB" id="A0A0C9XKP9"/>
<protein>
    <submittedName>
        <fullName evidence="1">Uncharacterized protein</fullName>
    </submittedName>
</protein>
<dbReference type="HOGENOM" id="CLU_2622421_0_0_1"/>
<reference evidence="2" key="2">
    <citation type="submission" date="2015-01" db="EMBL/GenBank/DDBJ databases">
        <title>Evolutionary Origins and Diversification of the Mycorrhizal Mutualists.</title>
        <authorList>
            <consortium name="DOE Joint Genome Institute"/>
            <consortium name="Mycorrhizal Genomics Consortium"/>
            <person name="Kohler A."/>
            <person name="Kuo A."/>
            <person name="Nagy L.G."/>
            <person name="Floudas D."/>
            <person name="Copeland A."/>
            <person name="Barry K.W."/>
            <person name="Cichocki N."/>
            <person name="Veneault-Fourrey C."/>
            <person name="LaButti K."/>
            <person name="Lindquist E.A."/>
            <person name="Lipzen A."/>
            <person name="Lundell T."/>
            <person name="Morin E."/>
            <person name="Murat C."/>
            <person name="Riley R."/>
            <person name="Ohm R."/>
            <person name="Sun H."/>
            <person name="Tunlid A."/>
            <person name="Henrissat B."/>
            <person name="Grigoriev I.V."/>
            <person name="Hibbett D.S."/>
            <person name="Martin F."/>
        </authorList>
    </citation>
    <scope>NUCLEOTIDE SEQUENCE [LARGE SCALE GENOMIC DNA]</scope>
    <source>
        <strain evidence="2">LaAM-08-1</strain>
    </source>
</reference>
<dbReference type="EMBL" id="KN838598">
    <property type="protein sequence ID" value="KIK02074.1"/>
    <property type="molecule type" value="Genomic_DNA"/>
</dbReference>
<gene>
    <name evidence="1" type="ORF">K443DRAFT_677953</name>
</gene>